<dbReference type="InterPro" id="IPR005828">
    <property type="entry name" value="MFS_sugar_transport-like"/>
</dbReference>
<keyword evidence="4 7" id="KW-1133">Transmembrane helix</keyword>
<reference evidence="9 10" key="1">
    <citation type="journal article" date="2018" name="Sci. Rep.">
        <title>Characterisation of pathogen-specific regions and novel effector candidates in Fusarium oxysporum f. sp. cepae.</title>
        <authorList>
            <person name="Armitage A.D."/>
            <person name="Taylor A."/>
            <person name="Sobczyk M.K."/>
            <person name="Baxter L."/>
            <person name="Greenfield B.P."/>
            <person name="Bates H.J."/>
            <person name="Wilson F."/>
            <person name="Jackson A.C."/>
            <person name="Ott S."/>
            <person name="Harrison R.J."/>
            <person name="Clarkson J.P."/>
        </authorList>
    </citation>
    <scope>NUCLEOTIDE SEQUENCE [LARGE SCALE GENOMIC DNA]</scope>
    <source>
        <strain evidence="9 10">Fo_A28</strain>
    </source>
</reference>
<dbReference type="GO" id="GO:0005351">
    <property type="term" value="F:carbohydrate:proton symporter activity"/>
    <property type="evidence" value="ECO:0007669"/>
    <property type="project" value="TreeGrafter"/>
</dbReference>
<dbReference type="VEuPathDB" id="FungiDB:FOC1_g10002733"/>
<evidence type="ECO:0000256" key="7">
    <source>
        <dbReference type="SAM" id="Phobius"/>
    </source>
</evidence>
<feature type="compositionally biased region" description="Basic and acidic residues" evidence="6">
    <location>
        <begin position="463"/>
        <end position="482"/>
    </location>
</feature>
<dbReference type="PROSITE" id="PS50850">
    <property type="entry name" value="MFS"/>
    <property type="match status" value="1"/>
</dbReference>
<comment type="similarity">
    <text evidence="2">Belongs to the major facilitator superfamily. Sugar transporter (TC 2.A.1.1) family.</text>
</comment>
<accession>A0A420R588</accession>
<comment type="caution">
    <text evidence="9">The sequence shown here is derived from an EMBL/GenBank/DDBJ whole genome shotgun (WGS) entry which is preliminary data.</text>
</comment>
<dbReference type="VEuPathDB" id="FungiDB:FOZG_14746"/>
<evidence type="ECO:0000259" key="8">
    <source>
        <dbReference type="PROSITE" id="PS50850"/>
    </source>
</evidence>
<feature type="domain" description="Major facilitator superfamily (MFS) profile" evidence="8">
    <location>
        <begin position="1"/>
        <end position="426"/>
    </location>
</feature>
<feature type="transmembrane region" description="Helical" evidence="7">
    <location>
        <begin position="125"/>
        <end position="142"/>
    </location>
</feature>
<dbReference type="SUPFAM" id="SSF103473">
    <property type="entry name" value="MFS general substrate transporter"/>
    <property type="match status" value="1"/>
</dbReference>
<evidence type="ECO:0000256" key="2">
    <source>
        <dbReference type="ARBA" id="ARBA00010992"/>
    </source>
</evidence>
<feature type="transmembrane region" description="Helical" evidence="7">
    <location>
        <begin position="154"/>
        <end position="173"/>
    </location>
</feature>
<dbReference type="InterPro" id="IPR036259">
    <property type="entry name" value="MFS_trans_sf"/>
</dbReference>
<feature type="transmembrane region" description="Helical" evidence="7">
    <location>
        <begin position="64"/>
        <end position="84"/>
    </location>
</feature>
<keyword evidence="5 7" id="KW-0472">Membrane</keyword>
<evidence type="ECO:0000256" key="6">
    <source>
        <dbReference type="SAM" id="MobiDB-lite"/>
    </source>
</evidence>
<dbReference type="PANTHER" id="PTHR48022:SF77">
    <property type="entry name" value="MAJOR FACILITATOR SUPERFAMILY (MFS) PROFILE DOMAIN-CONTAINING PROTEIN"/>
    <property type="match status" value="1"/>
</dbReference>
<dbReference type="PANTHER" id="PTHR48022">
    <property type="entry name" value="PLASTIDIC GLUCOSE TRANSPORTER 4"/>
    <property type="match status" value="1"/>
</dbReference>
<dbReference type="VEuPathDB" id="FungiDB:FOMG_08759"/>
<dbReference type="VEuPathDB" id="FungiDB:FOXG_12945"/>
<evidence type="ECO:0000256" key="1">
    <source>
        <dbReference type="ARBA" id="ARBA00004141"/>
    </source>
</evidence>
<dbReference type="Proteomes" id="UP000285860">
    <property type="component" value="Unassembled WGS sequence"/>
</dbReference>
<feature type="transmembrane region" description="Helical" evidence="7">
    <location>
        <begin position="368"/>
        <end position="392"/>
    </location>
</feature>
<proteinExistence type="inferred from homology"/>
<evidence type="ECO:0000256" key="3">
    <source>
        <dbReference type="ARBA" id="ARBA00022692"/>
    </source>
</evidence>
<organism evidence="9 10">
    <name type="scientific">Fusarium oxysporum</name>
    <name type="common">Fusarium vascular wilt</name>
    <dbReference type="NCBI Taxonomy" id="5507"/>
    <lineage>
        <taxon>Eukaryota</taxon>
        <taxon>Fungi</taxon>
        <taxon>Dikarya</taxon>
        <taxon>Ascomycota</taxon>
        <taxon>Pezizomycotina</taxon>
        <taxon>Sordariomycetes</taxon>
        <taxon>Hypocreomycetidae</taxon>
        <taxon>Hypocreales</taxon>
        <taxon>Nectriaceae</taxon>
        <taxon>Fusarium</taxon>
        <taxon>Fusarium oxysporum species complex</taxon>
    </lineage>
</organism>
<dbReference type="GO" id="GO:0016020">
    <property type="term" value="C:membrane"/>
    <property type="evidence" value="ECO:0007669"/>
    <property type="project" value="UniProtKB-SubCell"/>
</dbReference>
<dbReference type="AlphaFoldDB" id="A0A420R588"/>
<dbReference type="InterPro" id="IPR020846">
    <property type="entry name" value="MFS_dom"/>
</dbReference>
<evidence type="ECO:0000256" key="5">
    <source>
        <dbReference type="ARBA" id="ARBA00023136"/>
    </source>
</evidence>
<feature type="transmembrane region" description="Helical" evidence="7">
    <location>
        <begin position="301"/>
        <end position="323"/>
    </location>
</feature>
<dbReference type="VEuPathDB" id="FungiDB:FOIG_07536"/>
<dbReference type="VEuPathDB" id="FungiDB:HZS61_017850"/>
<feature type="transmembrane region" description="Helical" evidence="7">
    <location>
        <begin position="335"/>
        <end position="356"/>
    </location>
</feature>
<evidence type="ECO:0000313" key="10">
    <source>
        <dbReference type="Proteomes" id="UP000285860"/>
    </source>
</evidence>
<keyword evidence="3 7" id="KW-0812">Transmembrane</keyword>
<comment type="subcellular location">
    <subcellularLocation>
        <location evidence="1">Membrane</location>
        <topology evidence="1">Multi-pass membrane protein</topology>
    </subcellularLocation>
</comment>
<gene>
    <name evidence="9" type="ORF">BFJ68_g7933</name>
</gene>
<evidence type="ECO:0000256" key="4">
    <source>
        <dbReference type="ARBA" id="ARBA00022989"/>
    </source>
</evidence>
<evidence type="ECO:0000313" key="9">
    <source>
        <dbReference type="EMBL" id="RKL12179.1"/>
    </source>
</evidence>
<dbReference type="Gene3D" id="1.20.1250.20">
    <property type="entry name" value="MFS general substrate transporter like domains"/>
    <property type="match status" value="1"/>
</dbReference>
<dbReference type="Pfam" id="PF00083">
    <property type="entry name" value="Sugar_tr"/>
    <property type="match status" value="1"/>
</dbReference>
<dbReference type="InterPro" id="IPR050360">
    <property type="entry name" value="MFS_Sugar_Transporters"/>
</dbReference>
<protein>
    <recommendedName>
        <fullName evidence="8">Major facilitator superfamily (MFS) profile domain-containing protein</fullName>
    </recommendedName>
</protein>
<feature type="region of interest" description="Disordered" evidence="6">
    <location>
        <begin position="460"/>
        <end position="482"/>
    </location>
</feature>
<feature type="transmembrane region" description="Helical" evidence="7">
    <location>
        <begin position="273"/>
        <end position="294"/>
    </location>
</feature>
<feature type="transmembrane region" description="Helical" evidence="7">
    <location>
        <begin position="404"/>
        <end position="422"/>
    </location>
</feature>
<dbReference type="VEuPathDB" id="FungiDB:FOC4_g10004798"/>
<dbReference type="EMBL" id="MRCY01000035">
    <property type="protein sequence ID" value="RKL12179.1"/>
    <property type="molecule type" value="Genomic_DNA"/>
</dbReference>
<sequence length="482" mass="53673">MGVFTKFRFFNRRLALSCVLIAVSTFNYGFDNQAFATTQAMDAFDKQFDVWNEKTGTYILEPSWLSLFNSLNYIGFAAATIAVTSFHREQIMAARILNYVYVGMELGVVPTFQSEIARGFMVGSYQLSLAVGGLVINSICFGTSSLPDNRAWRIPLGMFYIVPCIVVAGIWFVPESPRWLLRKNRVEEARKSLQQIREGAFTDEEIDAEFTELKVSLEQETEQGRFVELLRGINLKRTLIVMAVNFYQQAGGQAFVSQYGTIYVKSLGTINPFGFSLITSAISIISITCILLWTDIVGRRVLMMASSITMFVAMMTMGGLGIVSPVDDSRKKGVISMMAVFASGFGMGWAPLVYVVTTELSALRLRDLTSRVGFTTNVIMNFTVNFSIPYLIYDKYAGLNSKVGFIFGGIMATALVFVYFCVPECKGKTLEQVDFLFNQGVPIRQFGKVDAAEMMRATQEEDGLGKVHSDGKDNTVTAERRV</sequence>
<name>A0A420R588_FUSOX</name>